<feature type="active site" description="Charge relay system" evidence="4">
    <location>
        <position position="375"/>
    </location>
</feature>
<dbReference type="SUPFAM" id="SSF52743">
    <property type="entry name" value="Subtilisin-like"/>
    <property type="match status" value="1"/>
</dbReference>
<dbReference type="Gene3D" id="3.40.50.200">
    <property type="entry name" value="Peptidase S8/S53 domain"/>
    <property type="match status" value="1"/>
</dbReference>
<dbReference type="PANTHER" id="PTHR43399:SF5">
    <property type="entry name" value="PEPTIDASE S8 FAMILY WITH PROTEASE-ASSOCIATED DOMAIN"/>
    <property type="match status" value="1"/>
</dbReference>
<dbReference type="InterPro" id="IPR013783">
    <property type="entry name" value="Ig-like_fold"/>
</dbReference>
<dbReference type="PROSITE" id="PS50853">
    <property type="entry name" value="FN3"/>
    <property type="match status" value="1"/>
</dbReference>
<evidence type="ECO:0000256" key="4">
    <source>
        <dbReference type="PROSITE-ProRule" id="PRU01240"/>
    </source>
</evidence>
<dbReference type="GO" id="GO:0006508">
    <property type="term" value="P:proteolysis"/>
    <property type="evidence" value="ECO:0007669"/>
    <property type="project" value="UniProtKB-KW"/>
</dbReference>
<feature type="active site" description="Charge relay system" evidence="4">
    <location>
        <position position="325"/>
    </location>
</feature>
<dbReference type="InterPro" id="IPR023828">
    <property type="entry name" value="Peptidase_S8_Ser-AS"/>
</dbReference>
<dbReference type="PROSITE" id="PS51892">
    <property type="entry name" value="SUBTILASE"/>
    <property type="match status" value="1"/>
</dbReference>
<dbReference type="PANTHER" id="PTHR43399">
    <property type="entry name" value="SUBTILISIN-RELATED"/>
    <property type="match status" value="1"/>
</dbReference>
<dbReference type="CDD" id="cd00063">
    <property type="entry name" value="FN3"/>
    <property type="match status" value="1"/>
</dbReference>
<dbReference type="Gene3D" id="2.60.40.4070">
    <property type="match status" value="1"/>
</dbReference>
<comment type="similarity">
    <text evidence="4">Belongs to the peptidase S8 family.</text>
</comment>
<dbReference type="CDD" id="cd04842">
    <property type="entry name" value="Peptidases_S8_Kp43_protease"/>
    <property type="match status" value="1"/>
</dbReference>
<dbReference type="PRINTS" id="PR00723">
    <property type="entry name" value="SUBTILISIN"/>
</dbReference>
<dbReference type="EMBL" id="VBOT01000134">
    <property type="protein sequence ID" value="TMQ48768.1"/>
    <property type="molecule type" value="Genomic_DNA"/>
</dbReference>
<dbReference type="SUPFAM" id="SSF49265">
    <property type="entry name" value="Fibronectin type III"/>
    <property type="match status" value="1"/>
</dbReference>
<dbReference type="InterPro" id="IPR034058">
    <property type="entry name" value="TagA/B/C/D_pept_dom"/>
</dbReference>
<dbReference type="Pfam" id="PF00082">
    <property type="entry name" value="Peptidase_S8"/>
    <property type="match status" value="1"/>
</dbReference>
<dbReference type="GO" id="GO:0004252">
    <property type="term" value="F:serine-type endopeptidase activity"/>
    <property type="evidence" value="ECO:0007669"/>
    <property type="project" value="UniProtKB-UniRule"/>
</dbReference>
<evidence type="ECO:0000256" key="3">
    <source>
        <dbReference type="ARBA" id="ARBA00022825"/>
    </source>
</evidence>
<protein>
    <recommendedName>
        <fullName evidence="6">Fibronectin type-III domain-containing protein</fullName>
    </recommendedName>
</protein>
<dbReference type="GO" id="GO:0046872">
    <property type="term" value="F:metal ion binding"/>
    <property type="evidence" value="ECO:0007669"/>
    <property type="project" value="InterPro"/>
</dbReference>
<evidence type="ECO:0000313" key="7">
    <source>
        <dbReference type="EMBL" id="TMQ48768.1"/>
    </source>
</evidence>
<comment type="caution">
    <text evidence="7">The sequence shown here is derived from an EMBL/GenBank/DDBJ whole genome shotgun (WGS) entry which is preliminary data.</text>
</comment>
<reference evidence="7 8" key="1">
    <citation type="journal article" date="2019" name="Nat. Microbiol.">
        <title>Mediterranean grassland soil C-N compound turnover is dependent on rainfall and depth, and is mediated by genomically divergent microorganisms.</title>
        <authorList>
            <person name="Diamond S."/>
            <person name="Andeer P.F."/>
            <person name="Li Z."/>
            <person name="Crits-Christoph A."/>
            <person name="Burstein D."/>
            <person name="Anantharaman K."/>
            <person name="Lane K.R."/>
            <person name="Thomas B.C."/>
            <person name="Pan C."/>
            <person name="Northen T.R."/>
            <person name="Banfield J.F."/>
        </authorList>
    </citation>
    <scope>NUCLEOTIDE SEQUENCE [LARGE SCALE GENOMIC DNA]</scope>
    <source>
        <strain evidence="7">WS_3</strain>
    </source>
</reference>
<feature type="active site" description="Charge relay system" evidence="4">
    <location>
        <position position="557"/>
    </location>
</feature>
<evidence type="ECO:0000259" key="6">
    <source>
        <dbReference type="PROSITE" id="PS50853"/>
    </source>
</evidence>
<dbReference type="InterPro" id="IPR015500">
    <property type="entry name" value="Peptidase_S8_subtilisin-rel"/>
</dbReference>
<feature type="compositionally biased region" description="Polar residues" evidence="5">
    <location>
        <begin position="505"/>
        <end position="515"/>
    </location>
</feature>
<organism evidence="7 8">
    <name type="scientific">Eiseniibacteriota bacterium</name>
    <dbReference type="NCBI Taxonomy" id="2212470"/>
    <lineage>
        <taxon>Bacteria</taxon>
        <taxon>Candidatus Eiseniibacteriota</taxon>
    </lineage>
</organism>
<keyword evidence="1 4" id="KW-0645">Protease</keyword>
<dbReference type="PROSITE" id="PS00138">
    <property type="entry name" value="SUBTILASE_SER"/>
    <property type="match status" value="1"/>
</dbReference>
<sequence length="1520" mass="158713">MTAYRSTRRTSTPTGPHRALRHAILWATAMAVGCASTLAYGSRPKPSPGIGTAAVVTARLGAAPRDAITRAAPTPNPLRAGGVMAGGTDASGLIRETARGTQAVAPYPDAGEIQLGNGYRFDPLRDGEPAPPSNLTAAAIPGGGRGAYLVQLAGPVDAGQREQIEAAGGIVVAYLPRYTFLVRMTDGARATVEVLLFVRWVGPYQPAYKLSDEPQMDLAGGPATLVVLLFPDADLAAERAALEAMGGTVIEATDSGRNKLVRVSIDGAQASTIAARNDVAWVEPWHQPVIENATAQWVVQTNVTNNRHIWDMGIQGQGQVVHTSDSGIRTTHNAFRDPSVPITTFGDYPTHRKIIAYRAALPGILFGDASGASYHGTHTAGTIVGDDSPFATNLNDGQALKAKIFFTDAGNTANSISTPGDLNLLFGPAYQGNAGGAARISSNSWGASSNNYDVLAMSVDQFMWDHKDFLICFSNGNDFAAAMVGTPAVNKDGIGVGATQNGTTAGVKASFSSEGPTEDGRRKPTICAPGDGVTPLSGITSANGANDTGYQNLAGTSMSSPAAAGAAALIRQYLTDGWYPTGAPVSANGFNPSAALLKAMEITSTDNDMPGHPIPDYGVGWGRIKLDNVMYFTGEATRLAVVDDNGGLTTGQFAEYGLDVYDTSVPLKVTLCWTDKEGNPASMTQLVNDLDLTVTDPNGVPYLGNVMSGGQSAPGGAADFLNVEEGFRSNAPLSGVWKIRVSAANVPFGPQPFALAITGGVGNVGGLLSLDRHVYGRDDLIQVRVDDANAAGPVSVTVGSSTESTPETVLLSGSGGVFTGSIATTPLEAAHGDGKLSVSHGDAVTVTYVDAAPAATLTASATIDFDGPEITGVGAAERGENQLVTWSTNVQASTRVYYGTTTALGQATPLDQDLVLTHGVLLTGLQPQTEYFYDVESAGQDGNVTRDDNGGSHYRFVSGSKGDILVVIGDGSFPGTSTYVDALIERGWNPSVLEGGTIDNPPLGDRNSGLRSFTTVWWQCGQEQYPPVPDAAREVLTQYQQGGGRLAVTGHDISWAFTDPASGFYTPDRVAWLEGTLHARFLEDPAAWVVNQGVTGDPISDPYAAGVPYSAHRQGASGDEIELVAGSGTGSYVWKDTDATQGNIGLRWQSATPDGSPAGAVWGGTPSKLLYNAFEWLQLVNAADRTDILDRSLIWLIGNDHPDVAVQSPNGGEVVNGNTVSVTWTETPHGGATIAQRAVYYSPDGGQSWRLVTTNAGASPYAWNVSGLLNGTAYRVRVDVSDNGNPALHGHDGSDADFTIARPGGDNRGPVVVAGSLRSDPNPMDNRAATDLLARISDVAAGGSRIAAAEWSRGDTPAPAGMGVAMSGPFDGPDNEVSAAIPAGKLPRGESRFWVRGRDAAGNWGPASSRTILVNGDAIVSADDNLPARFALHQNVPNPVSGPSTVLRYGLPRSGPVELAIYGLRGERVRTLVSEFQAAGRRSVVWNRRDDSGRLVPSGIYFYRLEAGGDRATRKVVVLE</sequence>
<keyword evidence="2 4" id="KW-0378">Hydrolase</keyword>
<feature type="region of interest" description="Disordered" evidence="5">
    <location>
        <begin position="505"/>
        <end position="530"/>
    </location>
</feature>
<dbReference type="PROSITE" id="PS51257">
    <property type="entry name" value="PROKAR_LIPOPROTEIN"/>
    <property type="match status" value="1"/>
</dbReference>
<dbReference type="Gene3D" id="2.60.120.380">
    <property type="match status" value="1"/>
</dbReference>
<proteinExistence type="inferred from homology"/>
<dbReference type="InterPro" id="IPR036116">
    <property type="entry name" value="FN3_sf"/>
</dbReference>
<dbReference type="Gene3D" id="2.60.40.10">
    <property type="entry name" value="Immunoglobulins"/>
    <property type="match status" value="1"/>
</dbReference>
<name>A0A538SBM0_UNCEI</name>
<dbReference type="InterPro" id="IPR051048">
    <property type="entry name" value="Peptidase_S8/S53_subtilisin"/>
</dbReference>
<dbReference type="Proteomes" id="UP000320184">
    <property type="component" value="Unassembled WGS sequence"/>
</dbReference>
<gene>
    <name evidence="7" type="ORF">E6K73_11290</name>
</gene>
<dbReference type="InterPro" id="IPR008979">
    <property type="entry name" value="Galactose-bd-like_sf"/>
</dbReference>
<keyword evidence="3 4" id="KW-0720">Serine protease</keyword>
<evidence type="ECO:0000256" key="2">
    <source>
        <dbReference type="ARBA" id="ARBA00022801"/>
    </source>
</evidence>
<dbReference type="SUPFAM" id="SSF49363">
    <property type="entry name" value="Purple acid phosphatase, N-terminal domain"/>
    <property type="match status" value="1"/>
</dbReference>
<feature type="domain" description="Fibronectin type-III" evidence="6">
    <location>
        <begin position="1205"/>
        <end position="1303"/>
    </location>
</feature>
<dbReference type="InterPro" id="IPR036852">
    <property type="entry name" value="Peptidase_S8/S53_dom_sf"/>
</dbReference>
<dbReference type="SUPFAM" id="SSF49785">
    <property type="entry name" value="Galactose-binding domain-like"/>
    <property type="match status" value="1"/>
</dbReference>
<evidence type="ECO:0000256" key="1">
    <source>
        <dbReference type="ARBA" id="ARBA00022670"/>
    </source>
</evidence>
<dbReference type="InterPro" id="IPR008963">
    <property type="entry name" value="Purple_acid_Pase-like_N"/>
</dbReference>
<dbReference type="Gene3D" id="2.60.40.380">
    <property type="entry name" value="Purple acid phosphatase-like, N-terminal"/>
    <property type="match status" value="1"/>
</dbReference>
<dbReference type="GO" id="GO:0003993">
    <property type="term" value="F:acid phosphatase activity"/>
    <property type="evidence" value="ECO:0007669"/>
    <property type="project" value="InterPro"/>
</dbReference>
<accession>A0A538SBM0</accession>
<evidence type="ECO:0000313" key="8">
    <source>
        <dbReference type="Proteomes" id="UP000320184"/>
    </source>
</evidence>
<evidence type="ECO:0000256" key="5">
    <source>
        <dbReference type="SAM" id="MobiDB-lite"/>
    </source>
</evidence>
<dbReference type="InterPro" id="IPR000209">
    <property type="entry name" value="Peptidase_S8/S53_dom"/>
</dbReference>
<dbReference type="InterPro" id="IPR003961">
    <property type="entry name" value="FN3_dom"/>
</dbReference>